<comment type="similarity">
    <text evidence="1 3">Belongs to the RelE toxin family.</text>
</comment>
<dbReference type="Proteomes" id="UP001595776">
    <property type="component" value="Unassembled WGS sequence"/>
</dbReference>
<keyword evidence="2" id="KW-1277">Toxin-antitoxin system</keyword>
<evidence type="ECO:0000313" key="5">
    <source>
        <dbReference type="Proteomes" id="UP001595776"/>
    </source>
</evidence>
<dbReference type="InterPro" id="IPR035093">
    <property type="entry name" value="RelE/ParE_toxin_dom_sf"/>
</dbReference>
<organism evidence="4 5">
    <name type="scientific">Kordiimonas lipolytica</name>
    <dbReference type="NCBI Taxonomy" id="1662421"/>
    <lineage>
        <taxon>Bacteria</taxon>
        <taxon>Pseudomonadati</taxon>
        <taxon>Pseudomonadota</taxon>
        <taxon>Alphaproteobacteria</taxon>
        <taxon>Kordiimonadales</taxon>
        <taxon>Kordiimonadaceae</taxon>
        <taxon>Kordiimonas</taxon>
    </lineage>
</organism>
<sequence length="102" mass="11889">MLAYHLTPEAQKDILEIRRYTTEQWGKPQSQKYLSELRQTIRLLAENPNLGKQRSDVSSGVSSFPHASHVIYYIVHRQQLIVFGVLHKRMVPDQHLADRPII</sequence>
<dbReference type="PANTHER" id="PTHR33755:SF9">
    <property type="entry name" value="TOXIN PARE1"/>
    <property type="match status" value="1"/>
</dbReference>
<dbReference type="InterPro" id="IPR051803">
    <property type="entry name" value="TA_system_RelE-like_toxin"/>
</dbReference>
<dbReference type="InterPro" id="IPR007712">
    <property type="entry name" value="RelE/ParE_toxin"/>
</dbReference>
<dbReference type="RefSeq" id="WP_156431961.1">
    <property type="nucleotide sequence ID" value="NZ_JBHSCR010000001.1"/>
</dbReference>
<accession>A0ABV8U6J6</accession>
<evidence type="ECO:0000256" key="2">
    <source>
        <dbReference type="ARBA" id="ARBA00022649"/>
    </source>
</evidence>
<evidence type="ECO:0000256" key="3">
    <source>
        <dbReference type="PIRNR" id="PIRNR029218"/>
    </source>
</evidence>
<protein>
    <recommendedName>
        <fullName evidence="3">Toxin</fullName>
    </recommendedName>
</protein>
<reference evidence="5" key="1">
    <citation type="journal article" date="2019" name="Int. J. Syst. Evol. Microbiol.">
        <title>The Global Catalogue of Microorganisms (GCM) 10K type strain sequencing project: providing services to taxonomists for standard genome sequencing and annotation.</title>
        <authorList>
            <consortium name="The Broad Institute Genomics Platform"/>
            <consortium name="The Broad Institute Genome Sequencing Center for Infectious Disease"/>
            <person name="Wu L."/>
            <person name="Ma J."/>
        </authorList>
    </citation>
    <scope>NUCLEOTIDE SEQUENCE [LARGE SCALE GENOMIC DNA]</scope>
    <source>
        <strain evidence="5">CGMCC 1.15304</strain>
    </source>
</reference>
<name>A0ABV8U6J6_9PROT</name>
<dbReference type="PIRSF" id="PIRSF029218">
    <property type="entry name" value="ParE"/>
    <property type="match status" value="1"/>
</dbReference>
<keyword evidence="5" id="KW-1185">Reference proteome</keyword>
<proteinExistence type="inferred from homology"/>
<dbReference type="Pfam" id="PF05016">
    <property type="entry name" value="ParE_toxin"/>
    <property type="match status" value="1"/>
</dbReference>
<evidence type="ECO:0000313" key="4">
    <source>
        <dbReference type="EMBL" id="MFC4346822.1"/>
    </source>
</evidence>
<evidence type="ECO:0000256" key="1">
    <source>
        <dbReference type="ARBA" id="ARBA00006226"/>
    </source>
</evidence>
<gene>
    <name evidence="4" type="ORF">ACFO5Q_03060</name>
</gene>
<dbReference type="Gene3D" id="3.30.2310.20">
    <property type="entry name" value="RelE-like"/>
    <property type="match status" value="1"/>
</dbReference>
<comment type="caution">
    <text evidence="4">The sequence shown here is derived from an EMBL/GenBank/DDBJ whole genome shotgun (WGS) entry which is preliminary data.</text>
</comment>
<dbReference type="EMBL" id="JBHSCR010000001">
    <property type="protein sequence ID" value="MFC4346822.1"/>
    <property type="molecule type" value="Genomic_DNA"/>
</dbReference>
<dbReference type="PANTHER" id="PTHR33755">
    <property type="entry name" value="TOXIN PARE1-RELATED"/>
    <property type="match status" value="1"/>
</dbReference>
<dbReference type="InterPro" id="IPR028344">
    <property type="entry name" value="ParE1/4"/>
</dbReference>